<gene>
    <name evidence="2" type="ORF">PSRA_1693</name>
</gene>
<sequence>MGTTNKGATTKRVVSRTIGAFVAAVVSCSAGVLALPAYANETTNVTQVSSLTELTSAISATDPGVIELTGDIDCAADAVAACVVVNGKDVTLDLNGHSITNDATDHTVTVNNGGELTLTNNTEATQNGVVDNTGHGKAALFVDRNSGATIENGVTLTRSKEAGTDAGANGNSYYTVLNHGTITMNGGTIENSGAFSSVIDNGWYSGNQPGDSATFTMNGGTISGGKYVKNDTAGTMVINGGTIENGDAGNLLNWNDATINGGTFIAKDGSTKPVVLMGKTEGSSVEQGKLKIAGGDFTKAGTKLISDLTSAPSEVAISGGEFAAAPDAKYLAKGTAYTTDENGNVVVADITEPTIVSDSLPGAMLNTGYNATLEVSPRPFDSVTAEGLPDGLTIDRATGVISGTPTKSGEFTVKFTATNSKGTATKSFAMYVYEAPASDVTALPTGKIGTEYNCTVAATGYTTPTFAAEGLPKGLSIDAKTGVISGTPTEYGLFTPKITLTNEGGTLTLTPSLTVDSPLSLDQTALDPAKVGDAYSAKLTFKGNPAASSSSVTGLPAGLDYDPATGTISGTPTESGVFELTVAASNGVDPAVSTKLTLTVNAAPVVNTAALADATYAVDYSQKIDVAAYPAAKVEVSGLPEGLAYNAETGAIEGKPAVAGEFTVTVKASNDYGKVSRDLHLLVKGTPVISTTQQDVKPATVGSEYSLPLTVTGSPAPQIDYTKLPDGLSFDTQTNTVKGTVAAAPRVYPVTFTAKNSEGSASVTLSIRVNEKPVFKTQSLPDGSTLSEYKTTEGKDVQVVAEGLDVTFASKDLPAGLSLDAKTGVISGTPSKGGELKFTVTATNELGSTDQQYAIKVSEPAAVSTQSLAPVVAGQAYEQKIETTGYPAATVTVTGLPEGLSFQDGEISGTVAADKVGSYQVTVEADNQVGDKPASKTFTLYVATQPTINTASLQDAVAGSKYSIDLDVEGAPDLDVTVDGLPDGVTYYAPTKTISGFPTRTGEYKVTVTATT</sequence>
<feature type="signal peptide" evidence="1">
    <location>
        <begin position="1"/>
        <end position="39"/>
    </location>
</feature>
<dbReference type="InterPro" id="IPR013783">
    <property type="entry name" value="Ig-like_fold"/>
</dbReference>
<dbReference type="InterPro" id="IPR015919">
    <property type="entry name" value="Cadherin-like_sf"/>
</dbReference>
<dbReference type="Pfam" id="PF05345">
    <property type="entry name" value="He_PIG"/>
    <property type="match status" value="8"/>
</dbReference>
<dbReference type="PROSITE" id="PS51257">
    <property type="entry name" value="PROKAR_LIPOPROTEIN"/>
    <property type="match status" value="1"/>
</dbReference>
<reference evidence="2 3" key="1">
    <citation type="journal article" date="2017" name="BMC Genomics">
        <title>Comparative genomic and phylogenomic analyses of the Bifidobacteriaceae family.</title>
        <authorList>
            <person name="Lugli G.A."/>
            <person name="Milani C."/>
            <person name="Turroni F."/>
            <person name="Duranti S."/>
            <person name="Mancabelli L."/>
            <person name="Mangifesta M."/>
            <person name="Ferrario C."/>
            <person name="Modesto M."/>
            <person name="Mattarelli P."/>
            <person name="Jiri K."/>
            <person name="van Sinderen D."/>
            <person name="Ventura M."/>
        </authorList>
    </citation>
    <scope>NUCLEOTIDE SEQUENCE [LARGE SCALE GENOMIC DNA]</scope>
    <source>
        <strain evidence="2 3">DSM 24742</strain>
    </source>
</reference>
<dbReference type="Proteomes" id="UP000216725">
    <property type="component" value="Unassembled WGS sequence"/>
</dbReference>
<dbReference type="Gene3D" id="2.60.40.10">
    <property type="entry name" value="Immunoglobulins"/>
    <property type="match status" value="8"/>
</dbReference>
<keyword evidence="1" id="KW-0732">Signal</keyword>
<dbReference type="GO" id="GO:0005975">
    <property type="term" value="P:carbohydrate metabolic process"/>
    <property type="evidence" value="ECO:0007669"/>
    <property type="project" value="UniProtKB-ARBA"/>
</dbReference>
<dbReference type="EMBL" id="MWWR01000021">
    <property type="protein sequence ID" value="OZG49147.1"/>
    <property type="molecule type" value="Genomic_DNA"/>
</dbReference>
<proteinExistence type="predicted"/>
<evidence type="ECO:0000313" key="3">
    <source>
        <dbReference type="Proteomes" id="UP000216725"/>
    </source>
</evidence>
<dbReference type="GO" id="GO:0016020">
    <property type="term" value="C:membrane"/>
    <property type="evidence" value="ECO:0007669"/>
    <property type="project" value="InterPro"/>
</dbReference>
<feature type="non-terminal residue" evidence="2">
    <location>
        <position position="1012"/>
    </location>
</feature>
<name>A0A261EQL7_9BIFI</name>
<evidence type="ECO:0000256" key="1">
    <source>
        <dbReference type="SAM" id="SignalP"/>
    </source>
</evidence>
<accession>A0A261EQL7</accession>
<dbReference type="OrthoDB" id="3373017at2"/>
<organism evidence="2 3">
    <name type="scientific">Pseudoscardovia radai</name>
    <dbReference type="NCBI Taxonomy" id="987066"/>
    <lineage>
        <taxon>Bacteria</taxon>
        <taxon>Bacillati</taxon>
        <taxon>Actinomycetota</taxon>
        <taxon>Actinomycetes</taxon>
        <taxon>Bifidobacteriales</taxon>
        <taxon>Bifidobacteriaceae</taxon>
        <taxon>Pseudoscardovia</taxon>
    </lineage>
</organism>
<evidence type="ECO:0000313" key="2">
    <source>
        <dbReference type="EMBL" id="OZG49147.1"/>
    </source>
</evidence>
<dbReference type="AlphaFoldDB" id="A0A261EQL7"/>
<keyword evidence="3" id="KW-1185">Reference proteome</keyword>
<comment type="caution">
    <text evidence="2">The sequence shown here is derived from an EMBL/GenBank/DDBJ whole genome shotgun (WGS) entry which is preliminary data.</text>
</comment>
<dbReference type="SUPFAM" id="SSF49313">
    <property type="entry name" value="Cadherin-like"/>
    <property type="match status" value="8"/>
</dbReference>
<dbReference type="GO" id="GO:0005509">
    <property type="term" value="F:calcium ion binding"/>
    <property type="evidence" value="ECO:0007669"/>
    <property type="project" value="InterPro"/>
</dbReference>
<feature type="chain" id="PRO_5012672605" evidence="1">
    <location>
        <begin position="40"/>
        <end position="1012"/>
    </location>
</feature>
<dbReference type="RefSeq" id="WP_143516451.1">
    <property type="nucleotide sequence ID" value="NZ_MWWR01000021.1"/>
</dbReference>
<protein>
    <submittedName>
        <fullName evidence="2">Putative Ig domain-containing protein</fullName>
    </submittedName>
</protein>